<keyword evidence="1" id="KW-1133">Transmembrane helix</keyword>
<dbReference type="Proteomes" id="UP000616547">
    <property type="component" value="Unassembled WGS sequence"/>
</dbReference>
<dbReference type="EMBL" id="BOCI01000199">
    <property type="protein sequence ID" value="GHW01078.1"/>
    <property type="molecule type" value="Genomic_DNA"/>
</dbReference>
<reference evidence="3" key="1">
    <citation type="submission" date="2021-01" db="EMBL/GenBank/DDBJ databases">
        <title>Draft genome sequence of Nasalis larvatus strain YZ03.</title>
        <authorList>
            <person name="Suzuki-Hashido N."/>
            <person name="Tsuchida S."/>
            <person name="Hayakawa T."/>
        </authorList>
    </citation>
    <scope>NUCLEOTIDE SEQUENCE [LARGE SCALE GENOMIC DNA]</scope>
    <source>
        <strain evidence="3">YZ03</strain>
    </source>
</reference>
<gene>
    <name evidence="2" type="ORF">lacNasYZ03_07650</name>
</gene>
<proteinExistence type="predicted"/>
<keyword evidence="1" id="KW-0472">Membrane</keyword>
<keyword evidence="3" id="KW-1185">Reference proteome</keyword>
<comment type="caution">
    <text evidence="2">The sequence shown here is derived from an EMBL/GenBank/DDBJ whole genome shotgun (WGS) entry which is preliminary data.</text>
</comment>
<evidence type="ECO:0000256" key="1">
    <source>
        <dbReference type="SAM" id="Phobius"/>
    </source>
</evidence>
<evidence type="ECO:0000313" key="3">
    <source>
        <dbReference type="Proteomes" id="UP000616547"/>
    </source>
</evidence>
<sequence>MSDFDKQESKKPTDEEKDLLTARMNSQLKGARNHFVKPQRPKQNTYRIFGLVITAAIIISILMEIFRMM</sequence>
<evidence type="ECO:0000313" key="2">
    <source>
        <dbReference type="EMBL" id="GHW01078.1"/>
    </source>
</evidence>
<dbReference type="RefSeq" id="WP_201330970.1">
    <property type="nucleotide sequence ID" value="NZ_BOCG01000064.1"/>
</dbReference>
<organism evidence="2 3">
    <name type="scientific">Lactobacillus nasalidis</name>
    <dbReference type="NCBI Taxonomy" id="2797258"/>
    <lineage>
        <taxon>Bacteria</taxon>
        <taxon>Bacillati</taxon>
        <taxon>Bacillota</taxon>
        <taxon>Bacilli</taxon>
        <taxon>Lactobacillales</taxon>
        <taxon>Lactobacillaceae</taxon>
        <taxon>Lactobacillus</taxon>
    </lineage>
</organism>
<keyword evidence="1" id="KW-0812">Transmembrane</keyword>
<feature type="transmembrane region" description="Helical" evidence="1">
    <location>
        <begin position="46"/>
        <end position="66"/>
    </location>
</feature>
<protein>
    <submittedName>
        <fullName evidence="2">Uncharacterized protein</fullName>
    </submittedName>
</protein>
<accession>A0ABQ3W529</accession>
<name>A0ABQ3W529_9LACO</name>